<proteinExistence type="predicted"/>
<name>A0A445AR47_ARAHY</name>
<dbReference type="Proteomes" id="UP000289738">
    <property type="component" value="Chromosome B01"/>
</dbReference>
<dbReference type="EMBL" id="SDMP01000011">
    <property type="protein sequence ID" value="RYR28885.1"/>
    <property type="molecule type" value="Genomic_DNA"/>
</dbReference>
<organism evidence="1 2">
    <name type="scientific">Arachis hypogaea</name>
    <name type="common">Peanut</name>
    <dbReference type="NCBI Taxonomy" id="3818"/>
    <lineage>
        <taxon>Eukaryota</taxon>
        <taxon>Viridiplantae</taxon>
        <taxon>Streptophyta</taxon>
        <taxon>Embryophyta</taxon>
        <taxon>Tracheophyta</taxon>
        <taxon>Spermatophyta</taxon>
        <taxon>Magnoliopsida</taxon>
        <taxon>eudicotyledons</taxon>
        <taxon>Gunneridae</taxon>
        <taxon>Pentapetalae</taxon>
        <taxon>rosids</taxon>
        <taxon>fabids</taxon>
        <taxon>Fabales</taxon>
        <taxon>Fabaceae</taxon>
        <taxon>Papilionoideae</taxon>
        <taxon>50 kb inversion clade</taxon>
        <taxon>dalbergioids sensu lato</taxon>
        <taxon>Dalbergieae</taxon>
        <taxon>Pterocarpus clade</taxon>
        <taxon>Arachis</taxon>
    </lineage>
</organism>
<gene>
    <name evidence="1" type="ORF">Ahy_B01g053099</name>
</gene>
<keyword evidence="2" id="KW-1185">Reference proteome</keyword>
<evidence type="ECO:0000313" key="1">
    <source>
        <dbReference type="EMBL" id="RYR28885.1"/>
    </source>
</evidence>
<protein>
    <recommendedName>
        <fullName evidence="3">FAR1 domain-containing protein</fullName>
    </recommendedName>
</protein>
<comment type="caution">
    <text evidence="1">The sequence shown here is derived from an EMBL/GenBank/DDBJ whole genome shotgun (WGS) entry which is preliminary data.</text>
</comment>
<evidence type="ECO:0008006" key="3">
    <source>
        <dbReference type="Google" id="ProtNLM"/>
    </source>
</evidence>
<reference evidence="1 2" key="1">
    <citation type="submission" date="2019-01" db="EMBL/GenBank/DDBJ databases">
        <title>Sequencing of cultivated peanut Arachis hypogaea provides insights into genome evolution and oil improvement.</title>
        <authorList>
            <person name="Chen X."/>
        </authorList>
    </citation>
    <scope>NUCLEOTIDE SEQUENCE [LARGE SCALE GENOMIC DNA]</scope>
    <source>
        <strain evidence="2">cv. Fuhuasheng</strain>
        <tissue evidence="1">Leaves</tissue>
    </source>
</reference>
<evidence type="ECO:0000313" key="2">
    <source>
        <dbReference type="Proteomes" id="UP000289738"/>
    </source>
</evidence>
<sequence>MDEQYESKQDLGDEFIKEEYFLKFIRQRIPLMLHIAILDFTEICVEKIGRYHFATLWFAFDFYLKYSKYKGFSTRKSTTFKNNIGEKYYMIEYRRKEPRLETRTACEA</sequence>
<accession>A0A445AR47</accession>
<dbReference type="AlphaFoldDB" id="A0A445AR47"/>